<dbReference type="AlphaFoldDB" id="A0A1T5G7S8"/>
<reference evidence="3" key="1">
    <citation type="submission" date="2017-02" db="EMBL/GenBank/DDBJ databases">
        <authorList>
            <person name="Varghese N."/>
            <person name="Submissions S."/>
        </authorList>
    </citation>
    <scope>NUCLEOTIDE SEQUENCE [LARGE SCALE GENOMIC DNA]</scope>
    <source>
        <strain evidence="3">UM2</strain>
    </source>
</reference>
<feature type="signal peptide" evidence="1">
    <location>
        <begin position="1"/>
        <end position="19"/>
    </location>
</feature>
<protein>
    <recommendedName>
        <fullName evidence="4">DUF885 domain-containing protein</fullName>
    </recommendedName>
</protein>
<organism evidence="2 3">
    <name type="scientific">Rhizorhabdus histidinilytica</name>
    <dbReference type="NCBI Taxonomy" id="439228"/>
    <lineage>
        <taxon>Bacteria</taxon>
        <taxon>Pseudomonadati</taxon>
        <taxon>Pseudomonadota</taxon>
        <taxon>Alphaproteobacteria</taxon>
        <taxon>Sphingomonadales</taxon>
        <taxon>Sphingomonadaceae</taxon>
        <taxon>Rhizorhabdus</taxon>
    </lineage>
</organism>
<dbReference type="RefSeq" id="WP_079650301.1">
    <property type="nucleotide sequence ID" value="NZ_FUYM01000012.1"/>
</dbReference>
<gene>
    <name evidence="2" type="ORF">SAMN06295920_11288</name>
</gene>
<proteinExistence type="predicted"/>
<dbReference type="STRING" id="439228.SAMN06295920_11288"/>
<sequence length="426" mass="47222">MTRALLLAAALFLAVGAKRAPSPLDGIATDYVHLTLEAGEREEGYVDAYYGPKDWAEAAKAKSREIAALRRDAHVLAQRLAAVKPATLTADDRVRQRFLAAQLKAAETRLAMMAGEKLSFADEALGLFGVRPELKPLAAYDPILKTIDAMVPGEGPLWQRVDAWQNRFVVPTDKLDPVMRAAIAECRARTVAHIRLPQQERFDLEFVTGKSWSGYNWYKGDAHSLIQVNTDLPVRIDRAVDLGCHEGYPGHHALNMLLERNLARARGWVEFTVYPLFSPQSFIAEGSANAGIDLAFPGPERARFEARRLYPIAGLDPAGATAYDRLLDLLHQLAGARMTIAAMYLDGKVDRAAALDLIQKYQLVSRKRAEQSLSFTEQYRSYVINYGLGQDMVAADLAKAGRDPAARWKRMEAIISQPTLPADLRR</sequence>
<feature type="chain" id="PRO_5012527167" description="DUF885 domain-containing protein" evidence="1">
    <location>
        <begin position="20"/>
        <end position="426"/>
    </location>
</feature>
<evidence type="ECO:0000256" key="1">
    <source>
        <dbReference type="SAM" id="SignalP"/>
    </source>
</evidence>
<dbReference type="Proteomes" id="UP000189818">
    <property type="component" value="Unassembled WGS sequence"/>
</dbReference>
<evidence type="ECO:0000313" key="2">
    <source>
        <dbReference type="EMBL" id="SKC04428.1"/>
    </source>
</evidence>
<accession>A0A1T5G7S8</accession>
<evidence type="ECO:0000313" key="3">
    <source>
        <dbReference type="Proteomes" id="UP000189818"/>
    </source>
</evidence>
<dbReference type="EMBL" id="FUYM01000012">
    <property type="protein sequence ID" value="SKC04428.1"/>
    <property type="molecule type" value="Genomic_DNA"/>
</dbReference>
<name>A0A1T5G7S8_9SPHN</name>
<dbReference type="OrthoDB" id="140419at2"/>
<keyword evidence="3" id="KW-1185">Reference proteome</keyword>
<evidence type="ECO:0008006" key="4">
    <source>
        <dbReference type="Google" id="ProtNLM"/>
    </source>
</evidence>
<keyword evidence="1" id="KW-0732">Signal</keyword>